<dbReference type="CTD" id="20207950"/>
<evidence type="ECO:0000313" key="7">
    <source>
        <dbReference type="EMBL" id="ESN93300.1"/>
    </source>
</evidence>
<feature type="region of interest" description="Disordered" evidence="5">
    <location>
        <begin position="374"/>
        <end position="398"/>
    </location>
</feature>
<evidence type="ECO:0000256" key="3">
    <source>
        <dbReference type="ARBA" id="ARBA00022553"/>
    </source>
</evidence>
<dbReference type="PROSITE" id="PS50106">
    <property type="entry name" value="PDZ"/>
    <property type="match status" value="1"/>
</dbReference>
<proteinExistence type="inferred from homology"/>
<evidence type="ECO:0000313" key="9">
    <source>
        <dbReference type="Proteomes" id="UP000015101"/>
    </source>
</evidence>
<reference evidence="8" key="3">
    <citation type="submission" date="2015-06" db="UniProtKB">
        <authorList>
            <consortium name="EnsemblMetazoa"/>
        </authorList>
    </citation>
    <scope>IDENTIFICATION</scope>
</reference>
<sequence>MYHPQNRPAIEYDTLDVVIDSPPPYGFRLVQKLMDNSLVISKLRPGGKACESGLKENDILIEVNNRSCAGFNCTQALNLIDSASQPLVLSVKRKKGSNPVPTNQQPVIKRSTNFLPKKSEIAERQRANQTLAESYVPPKDEVMTIPLKIQENVEPIKSTMDLSFVSQPPPIKKSAEPTKVYVGSVHSKVVDDGGRKTAVNFGEKSSTAIDQPSNLPDTSKKTFSDSTFYHDPVNKYPTLEEQVQMARKVALSVVAPINFNSKGHKMFLKAKERASKYTTGSSDNEESEEHVISSLDDLNKKVVMVPKLPTESTEERLNAMSNEEIELMRLQQRKTTHTNVSPQICFSLADDLKSMKGKGGKLFAKRQAKAESWTVGGGDQTVEDEQQQQQQTDDSTNDILKDKQQKNVMAKINIKHQSNKRYSDDDCTANIGYGVINKENDGQIPVNRLNFLIKNAKQTFKTPWEVAMESGSTDKSLESDNNPAQTSTHLTQYSTTNANPPFDATSSAQPGRPTSNIYEGVRYDIAMSDV</sequence>
<comment type="subcellular location">
    <subcellularLocation>
        <location evidence="1">Cytoplasm</location>
    </subcellularLocation>
</comment>
<dbReference type="EMBL" id="AMQM01007451">
    <property type="status" value="NOT_ANNOTATED_CDS"/>
    <property type="molecule type" value="Genomic_DNA"/>
</dbReference>
<evidence type="ECO:0000256" key="2">
    <source>
        <dbReference type="ARBA" id="ARBA00022490"/>
    </source>
</evidence>
<dbReference type="Pfam" id="PF00595">
    <property type="entry name" value="PDZ"/>
    <property type="match status" value="1"/>
</dbReference>
<evidence type="ECO:0000256" key="1">
    <source>
        <dbReference type="ARBA" id="ARBA00004496"/>
    </source>
</evidence>
<feature type="region of interest" description="Disordered" evidence="5">
    <location>
        <begin position="468"/>
        <end position="516"/>
    </location>
</feature>
<keyword evidence="2" id="KW-0963">Cytoplasm</keyword>
<evidence type="ECO:0000256" key="5">
    <source>
        <dbReference type="SAM" id="MobiDB-lite"/>
    </source>
</evidence>
<feature type="region of interest" description="Disordered" evidence="5">
    <location>
        <begin position="202"/>
        <end position="223"/>
    </location>
</feature>
<dbReference type="AlphaFoldDB" id="T1FGK1"/>
<dbReference type="PANTHER" id="PTHR24217">
    <property type="entry name" value="PUTATIVE-RELATED"/>
    <property type="match status" value="1"/>
</dbReference>
<accession>T1FGK1</accession>
<dbReference type="OrthoDB" id="300641at2759"/>
<keyword evidence="3" id="KW-0597">Phosphoprotein</keyword>
<dbReference type="GO" id="GO:0005634">
    <property type="term" value="C:nucleus"/>
    <property type="evidence" value="ECO:0000318"/>
    <property type="project" value="GO_Central"/>
</dbReference>
<dbReference type="PANTHER" id="PTHR24217:SF0">
    <property type="entry name" value="PDZ DOMAIN-CONTAINING PROTEIN"/>
    <property type="match status" value="1"/>
</dbReference>
<dbReference type="GO" id="GO:0030018">
    <property type="term" value="C:Z disc"/>
    <property type="evidence" value="ECO:0000318"/>
    <property type="project" value="GO_Central"/>
</dbReference>
<feature type="compositionally biased region" description="Polar residues" evidence="5">
    <location>
        <begin position="470"/>
        <end position="516"/>
    </location>
</feature>
<dbReference type="GO" id="GO:0015629">
    <property type="term" value="C:actin cytoskeleton"/>
    <property type="evidence" value="ECO:0000318"/>
    <property type="project" value="GO_Central"/>
</dbReference>
<evidence type="ECO:0000256" key="4">
    <source>
        <dbReference type="ARBA" id="ARBA00038161"/>
    </source>
</evidence>
<reference evidence="7 9" key="2">
    <citation type="journal article" date="2013" name="Nature">
        <title>Insights into bilaterian evolution from three spiralian genomes.</title>
        <authorList>
            <person name="Simakov O."/>
            <person name="Marletaz F."/>
            <person name="Cho S.J."/>
            <person name="Edsinger-Gonzales E."/>
            <person name="Havlak P."/>
            <person name="Hellsten U."/>
            <person name="Kuo D.H."/>
            <person name="Larsson T."/>
            <person name="Lv J."/>
            <person name="Arendt D."/>
            <person name="Savage R."/>
            <person name="Osoegawa K."/>
            <person name="de Jong P."/>
            <person name="Grimwood J."/>
            <person name="Chapman J.A."/>
            <person name="Shapiro H."/>
            <person name="Aerts A."/>
            <person name="Otillar R.P."/>
            <person name="Terry A.Y."/>
            <person name="Boore J.L."/>
            <person name="Grigoriev I.V."/>
            <person name="Lindberg D.R."/>
            <person name="Seaver E.C."/>
            <person name="Weisblat D.A."/>
            <person name="Putnam N.H."/>
            <person name="Rokhsar D.S."/>
        </authorList>
    </citation>
    <scope>NUCLEOTIDE SEQUENCE</scope>
</reference>
<feature type="compositionally biased region" description="Polar residues" evidence="5">
    <location>
        <begin position="203"/>
        <end position="217"/>
    </location>
</feature>
<dbReference type="GeneID" id="20207950"/>
<dbReference type="EnsemblMetazoa" id="HelroT181046">
    <property type="protein sequence ID" value="HelroP181046"/>
    <property type="gene ID" value="HelroG181046"/>
</dbReference>
<dbReference type="InParanoid" id="T1FGK1"/>
<keyword evidence="9" id="KW-1185">Reference proteome</keyword>
<dbReference type="InterPro" id="IPR036034">
    <property type="entry name" value="PDZ_sf"/>
</dbReference>
<feature type="domain" description="PDZ" evidence="6">
    <location>
        <begin position="14"/>
        <end position="95"/>
    </location>
</feature>
<dbReference type="InterPro" id="IPR051976">
    <property type="entry name" value="Synaptopodin_domain"/>
</dbReference>
<comment type="similarity">
    <text evidence="4">Belongs to the synaptopodin family.</text>
</comment>
<dbReference type="InterPro" id="IPR001478">
    <property type="entry name" value="PDZ"/>
</dbReference>
<evidence type="ECO:0000259" key="6">
    <source>
        <dbReference type="PROSITE" id="PS50106"/>
    </source>
</evidence>
<dbReference type="GO" id="GO:0032233">
    <property type="term" value="P:positive regulation of actin filament bundle assembly"/>
    <property type="evidence" value="ECO:0000318"/>
    <property type="project" value="GO_Central"/>
</dbReference>
<dbReference type="KEGG" id="hro:HELRODRAFT_181046"/>
<dbReference type="Gene3D" id="2.30.42.10">
    <property type="match status" value="1"/>
</dbReference>
<organism evidence="8 9">
    <name type="scientific">Helobdella robusta</name>
    <name type="common">Californian leech</name>
    <dbReference type="NCBI Taxonomy" id="6412"/>
    <lineage>
        <taxon>Eukaryota</taxon>
        <taxon>Metazoa</taxon>
        <taxon>Spiralia</taxon>
        <taxon>Lophotrochozoa</taxon>
        <taxon>Annelida</taxon>
        <taxon>Clitellata</taxon>
        <taxon>Hirudinea</taxon>
        <taxon>Rhynchobdellida</taxon>
        <taxon>Glossiphoniidae</taxon>
        <taxon>Helobdella</taxon>
    </lineage>
</organism>
<reference evidence="9" key="1">
    <citation type="submission" date="2012-12" db="EMBL/GenBank/DDBJ databases">
        <authorList>
            <person name="Hellsten U."/>
            <person name="Grimwood J."/>
            <person name="Chapman J.A."/>
            <person name="Shapiro H."/>
            <person name="Aerts A."/>
            <person name="Otillar R.P."/>
            <person name="Terry A.Y."/>
            <person name="Boore J.L."/>
            <person name="Simakov O."/>
            <person name="Marletaz F."/>
            <person name="Cho S.-J."/>
            <person name="Edsinger-Gonzales E."/>
            <person name="Havlak P."/>
            <person name="Kuo D.-H."/>
            <person name="Larsson T."/>
            <person name="Lv J."/>
            <person name="Arendt D."/>
            <person name="Savage R."/>
            <person name="Osoegawa K."/>
            <person name="de Jong P."/>
            <person name="Lindberg D.R."/>
            <person name="Seaver E.C."/>
            <person name="Weisblat D.A."/>
            <person name="Putnam N.H."/>
            <person name="Grigoriev I.V."/>
            <person name="Rokhsar D.S."/>
        </authorList>
    </citation>
    <scope>NUCLEOTIDE SEQUENCE</scope>
</reference>
<dbReference type="RefSeq" id="XP_009028579.1">
    <property type="nucleotide sequence ID" value="XM_009030331.1"/>
</dbReference>
<dbReference type="SMART" id="SM00228">
    <property type="entry name" value="PDZ"/>
    <property type="match status" value="1"/>
</dbReference>
<dbReference type="HOGENOM" id="CLU_514167_0_0_1"/>
<dbReference type="SUPFAM" id="SSF50156">
    <property type="entry name" value="PDZ domain-like"/>
    <property type="match status" value="1"/>
</dbReference>
<dbReference type="GO" id="GO:0003779">
    <property type="term" value="F:actin binding"/>
    <property type="evidence" value="ECO:0000318"/>
    <property type="project" value="GO_Central"/>
</dbReference>
<protein>
    <recommendedName>
        <fullName evidence="6">PDZ domain-containing protein</fullName>
    </recommendedName>
</protein>
<dbReference type="EMBL" id="KB097620">
    <property type="protein sequence ID" value="ESN93300.1"/>
    <property type="molecule type" value="Genomic_DNA"/>
</dbReference>
<dbReference type="Proteomes" id="UP000015101">
    <property type="component" value="Unassembled WGS sequence"/>
</dbReference>
<name>T1FGK1_HELRO</name>
<evidence type="ECO:0000313" key="8">
    <source>
        <dbReference type="EnsemblMetazoa" id="HelroP181046"/>
    </source>
</evidence>
<gene>
    <name evidence="8" type="primary">20207950</name>
    <name evidence="7" type="ORF">HELRODRAFT_181046</name>
</gene>